<organism evidence="1 2">
    <name type="scientific">Neorhodopirellula lusitana</name>
    <dbReference type="NCBI Taxonomy" id="445327"/>
    <lineage>
        <taxon>Bacteria</taxon>
        <taxon>Pseudomonadati</taxon>
        <taxon>Planctomycetota</taxon>
        <taxon>Planctomycetia</taxon>
        <taxon>Pirellulales</taxon>
        <taxon>Pirellulaceae</taxon>
        <taxon>Neorhodopirellula</taxon>
    </lineage>
</organism>
<evidence type="ECO:0000313" key="2">
    <source>
        <dbReference type="Proteomes" id="UP001158067"/>
    </source>
</evidence>
<accession>A0ABY1QUF8</accession>
<proteinExistence type="predicted"/>
<gene>
    <name evidence="1" type="ORF">SAMN06265222_1254</name>
</gene>
<comment type="caution">
    <text evidence="1">The sequence shown here is derived from an EMBL/GenBank/DDBJ whole genome shotgun (WGS) entry which is preliminary data.</text>
</comment>
<dbReference type="Proteomes" id="UP001158067">
    <property type="component" value="Unassembled WGS sequence"/>
</dbReference>
<protein>
    <submittedName>
        <fullName evidence="1">Uncharacterized protein</fullName>
    </submittedName>
</protein>
<reference evidence="1 2" key="1">
    <citation type="submission" date="2017-05" db="EMBL/GenBank/DDBJ databases">
        <authorList>
            <person name="Varghese N."/>
            <person name="Submissions S."/>
        </authorList>
    </citation>
    <scope>NUCLEOTIDE SEQUENCE [LARGE SCALE GENOMIC DNA]</scope>
    <source>
        <strain evidence="1 2">DSM 25457</strain>
    </source>
</reference>
<keyword evidence="2" id="KW-1185">Reference proteome</keyword>
<evidence type="ECO:0000313" key="1">
    <source>
        <dbReference type="EMBL" id="SMP78236.1"/>
    </source>
</evidence>
<dbReference type="EMBL" id="FXUG01000025">
    <property type="protein sequence ID" value="SMP78236.1"/>
    <property type="molecule type" value="Genomic_DNA"/>
</dbReference>
<sequence>MSIFLVMVNRSPPPADVYRSATESIRGMKREKQLRVPWYVPPPPPTMATIQCRSCGAAITGPLKRLDDSTVLASKELTPLVPAGCYWLVAADHLPTIADDGPVDFTGCYAVRADELIGVGNHPDRKRLIGCCGPSGSGGPNRVCSCGRAVGTERSDCMWPSAVYLDPQSVHLAESKAEQLHAREHGLQRFSQWIVNFPCPVMSAVRRKGGIESQPATNRIHTIRLRPSLPVTTCQPRAHRC</sequence>
<name>A0ABY1QUF8_9BACT</name>